<gene>
    <name evidence="6" type="ORF">UMAG_04106</name>
</gene>
<dbReference type="AlphaFoldDB" id="A0A0D1DTK3"/>
<dbReference type="RefSeq" id="XP_011390611.1">
    <property type="nucleotide sequence ID" value="XM_011392309.1"/>
</dbReference>
<dbReference type="OrthoDB" id="1606438at2759"/>
<evidence type="ECO:0000256" key="3">
    <source>
        <dbReference type="ARBA" id="ARBA00022691"/>
    </source>
</evidence>
<dbReference type="GO" id="GO:0008171">
    <property type="term" value="F:O-methyltransferase activity"/>
    <property type="evidence" value="ECO:0007669"/>
    <property type="project" value="InterPro"/>
</dbReference>
<dbReference type="eggNOG" id="KOG3178">
    <property type="taxonomic scope" value="Eukaryota"/>
</dbReference>
<name>A0A0D1DTK3_MYCMD</name>
<dbReference type="Pfam" id="PF00891">
    <property type="entry name" value="Methyltransf_2"/>
    <property type="match status" value="1"/>
</dbReference>
<keyword evidence="2" id="KW-0808">Transferase</keyword>
<reference evidence="6 7" key="1">
    <citation type="journal article" date="2006" name="Nature">
        <title>Insights from the genome of the biotrophic fungal plant pathogen Ustilago maydis.</title>
        <authorList>
            <person name="Kamper J."/>
            <person name="Kahmann R."/>
            <person name="Bolker M."/>
            <person name="Ma L.J."/>
            <person name="Brefort T."/>
            <person name="Saville B.J."/>
            <person name="Banuett F."/>
            <person name="Kronstad J.W."/>
            <person name="Gold S.E."/>
            <person name="Muller O."/>
            <person name="Perlin M.H."/>
            <person name="Wosten H.A."/>
            <person name="de Vries R."/>
            <person name="Ruiz-Herrera J."/>
            <person name="Reynaga-Pena C.G."/>
            <person name="Snetselaar K."/>
            <person name="McCann M."/>
            <person name="Perez-Martin J."/>
            <person name="Feldbrugge M."/>
            <person name="Basse C.W."/>
            <person name="Steinberg G."/>
            <person name="Ibeas J.I."/>
            <person name="Holloman W."/>
            <person name="Guzman P."/>
            <person name="Farman M."/>
            <person name="Stajich J.E."/>
            <person name="Sentandreu R."/>
            <person name="Gonzalez-Prieto J.M."/>
            <person name="Kennell J.C."/>
            <person name="Molina L."/>
            <person name="Schirawski J."/>
            <person name="Mendoza-Mendoza A."/>
            <person name="Greilinger D."/>
            <person name="Munch K."/>
            <person name="Rossel N."/>
            <person name="Scherer M."/>
            <person name="Vranes M."/>
            <person name="Ladendorf O."/>
            <person name="Vincon V."/>
            <person name="Fuchs U."/>
            <person name="Sandrock B."/>
            <person name="Meng S."/>
            <person name="Ho E.C."/>
            <person name="Cahill M.J."/>
            <person name="Boyce K.J."/>
            <person name="Klose J."/>
            <person name="Klosterman S.J."/>
            <person name="Deelstra H.J."/>
            <person name="Ortiz-Castellanos L."/>
            <person name="Li W."/>
            <person name="Sanchez-Alonso P."/>
            <person name="Schreier P.H."/>
            <person name="Hauser-Hahn I."/>
            <person name="Vaupel M."/>
            <person name="Koopmann E."/>
            <person name="Friedrich G."/>
            <person name="Voss H."/>
            <person name="Schluter T."/>
            <person name="Margolis J."/>
            <person name="Platt D."/>
            <person name="Swimmer C."/>
            <person name="Gnirke A."/>
            <person name="Chen F."/>
            <person name="Vysotskaia V."/>
            <person name="Mannhaupt G."/>
            <person name="Guldener U."/>
            <person name="Munsterkotter M."/>
            <person name="Haase D."/>
            <person name="Oesterheld M."/>
            <person name="Mewes H.W."/>
            <person name="Mauceli E.W."/>
            <person name="DeCaprio D."/>
            <person name="Wade C.M."/>
            <person name="Butler J."/>
            <person name="Young S."/>
            <person name="Jaffe D.B."/>
            <person name="Calvo S."/>
            <person name="Nusbaum C."/>
            <person name="Galagan J."/>
            <person name="Birren B.W."/>
        </authorList>
    </citation>
    <scope>NUCLEOTIDE SEQUENCE [LARGE SCALE GENOMIC DNA]</scope>
    <source>
        <strain evidence="7">DSM 14603 / FGSC 9021 / UM521</strain>
    </source>
</reference>
<dbReference type="SUPFAM" id="SSF46785">
    <property type="entry name" value="Winged helix' DNA-binding domain"/>
    <property type="match status" value="1"/>
</dbReference>
<organism evidence="6 7">
    <name type="scientific">Mycosarcoma maydis</name>
    <name type="common">Corn smut fungus</name>
    <name type="synonym">Ustilago maydis</name>
    <dbReference type="NCBI Taxonomy" id="5270"/>
    <lineage>
        <taxon>Eukaryota</taxon>
        <taxon>Fungi</taxon>
        <taxon>Dikarya</taxon>
        <taxon>Basidiomycota</taxon>
        <taxon>Ustilaginomycotina</taxon>
        <taxon>Ustilaginomycetes</taxon>
        <taxon>Ustilaginales</taxon>
        <taxon>Ustilaginaceae</taxon>
        <taxon>Mycosarcoma</taxon>
    </lineage>
</organism>
<dbReference type="InterPro" id="IPR036390">
    <property type="entry name" value="WH_DNA-bd_sf"/>
</dbReference>
<keyword evidence="1" id="KW-0489">Methyltransferase</keyword>
<dbReference type="Gene3D" id="1.10.10.10">
    <property type="entry name" value="Winged helix-like DNA-binding domain superfamily/Winged helix DNA-binding domain"/>
    <property type="match status" value="1"/>
</dbReference>
<dbReference type="OMA" id="NECFINT"/>
<dbReference type="PROSITE" id="PS51683">
    <property type="entry name" value="SAM_OMT_II"/>
    <property type="match status" value="1"/>
</dbReference>
<evidence type="ECO:0000256" key="2">
    <source>
        <dbReference type="ARBA" id="ARBA00022679"/>
    </source>
</evidence>
<evidence type="ECO:0000313" key="7">
    <source>
        <dbReference type="Proteomes" id="UP000000561"/>
    </source>
</evidence>
<dbReference type="InterPro" id="IPR016461">
    <property type="entry name" value="COMT-like"/>
</dbReference>
<keyword evidence="3" id="KW-0949">S-adenosyl-L-methionine</keyword>
<dbReference type="EMBL" id="CM003151">
    <property type="protein sequence ID" value="KIS67604.1"/>
    <property type="molecule type" value="Genomic_DNA"/>
</dbReference>
<accession>A0A0D1DTK3</accession>
<dbReference type="GO" id="GO:0008757">
    <property type="term" value="F:S-adenosylmethionine-dependent methyltransferase activity"/>
    <property type="evidence" value="ECO:0000318"/>
    <property type="project" value="GO_Central"/>
</dbReference>
<evidence type="ECO:0000256" key="1">
    <source>
        <dbReference type="ARBA" id="ARBA00022603"/>
    </source>
</evidence>
<dbReference type="PANTHER" id="PTHR43712">
    <property type="entry name" value="PUTATIVE (AFU_ORTHOLOGUE AFUA_4G14580)-RELATED"/>
    <property type="match status" value="1"/>
</dbReference>
<dbReference type="KEGG" id="uma:UMAG_04106"/>
<dbReference type="InterPro" id="IPR036388">
    <property type="entry name" value="WH-like_DNA-bd_sf"/>
</dbReference>
<dbReference type="SUPFAM" id="SSF53335">
    <property type="entry name" value="S-adenosyl-L-methionine-dependent methyltransferases"/>
    <property type="match status" value="1"/>
</dbReference>
<proteinExistence type="predicted"/>
<evidence type="ECO:0000259" key="4">
    <source>
        <dbReference type="Pfam" id="PF00891"/>
    </source>
</evidence>
<dbReference type="InterPro" id="IPR012967">
    <property type="entry name" value="COMT_dimerisation"/>
</dbReference>
<dbReference type="InParanoid" id="A0A0D1DTK3"/>
<feature type="domain" description="O-methyltransferase C-terminal" evidence="4">
    <location>
        <begin position="249"/>
        <end position="445"/>
    </location>
</feature>
<dbReference type="GeneID" id="23564382"/>
<dbReference type="InterPro" id="IPR029063">
    <property type="entry name" value="SAM-dependent_MTases_sf"/>
</dbReference>
<dbReference type="Gene3D" id="3.40.50.150">
    <property type="entry name" value="Vaccinia Virus protein VP39"/>
    <property type="match status" value="1"/>
</dbReference>
<dbReference type="VEuPathDB" id="FungiDB:UMAG_04106"/>
<dbReference type="Proteomes" id="UP000000561">
    <property type="component" value="Chromosome 12"/>
</dbReference>
<dbReference type="STRING" id="237631.A0A0D1DTK3"/>
<dbReference type="InterPro" id="IPR001077">
    <property type="entry name" value="COMT_C"/>
</dbReference>
<sequence>MASCLNSNPDGAPVLTTASKVVGESFAERAKSLRQLLALIQQSGSALLENYQQLEARQEHSSSSSRGSVESHDIYENTQTLLGAAGMLGEVTQDPGLRCLQMCGSFFEARAFHIAIKHRIPDLIARSPKGRLSAEALGKITGVEPRKLARVLRLLAANHMLAEVDVDTYANNRISACLVDNPGLNAYIHHYGEEPYNAAGALFHQLGTPKGDSYDILDAAFSDVYGRKPRWEWLEEHDEKTGKPREQLERFGLAMLGVGDVEVPGILADYDWAGLGQNALVVDVGGGVGQMSMSLARAFPNLSFVVQDRPPVVEQGIKVWTQQAPELVSRCRLEPHDFFQPQPVHNAKIYLLRHVLHDWADQESIEILKNLKPALGQGSRILLAEQLMVCATGDSRLRSAPTPLPANYGYPARFSHQRDLNMMGLINGIERTPCEFDALAKKAGLRVIRFISCRSQIGLVEIGLA</sequence>
<evidence type="ECO:0008006" key="8">
    <source>
        <dbReference type="Google" id="ProtNLM"/>
    </source>
</evidence>
<dbReference type="GO" id="GO:0044550">
    <property type="term" value="P:secondary metabolite biosynthetic process"/>
    <property type="evidence" value="ECO:0000318"/>
    <property type="project" value="GO_Central"/>
</dbReference>
<evidence type="ECO:0000259" key="5">
    <source>
        <dbReference type="Pfam" id="PF08100"/>
    </source>
</evidence>
<feature type="domain" description="O-methyltransferase dimerisation" evidence="5">
    <location>
        <begin position="101"/>
        <end position="179"/>
    </location>
</feature>
<dbReference type="PANTHER" id="PTHR43712:SF2">
    <property type="entry name" value="O-METHYLTRANSFERASE CICE"/>
    <property type="match status" value="1"/>
</dbReference>
<protein>
    <recommendedName>
        <fullName evidence="8">O-methyltransferase domain-containing protein</fullName>
    </recommendedName>
</protein>
<dbReference type="GO" id="GO:0032259">
    <property type="term" value="P:methylation"/>
    <property type="evidence" value="ECO:0007669"/>
    <property type="project" value="UniProtKB-KW"/>
</dbReference>
<dbReference type="Pfam" id="PF08100">
    <property type="entry name" value="Dimerisation"/>
    <property type="match status" value="1"/>
</dbReference>
<dbReference type="GO" id="GO:0046983">
    <property type="term" value="F:protein dimerization activity"/>
    <property type="evidence" value="ECO:0007669"/>
    <property type="project" value="InterPro"/>
</dbReference>
<keyword evidence="7" id="KW-1185">Reference proteome</keyword>
<evidence type="ECO:0000313" key="6">
    <source>
        <dbReference type="EMBL" id="KIS67604.1"/>
    </source>
</evidence>